<dbReference type="EMBL" id="MU620913">
    <property type="protein sequence ID" value="KAI8580247.1"/>
    <property type="molecule type" value="Genomic_DNA"/>
</dbReference>
<dbReference type="PANTHER" id="PTHR23112">
    <property type="entry name" value="G PROTEIN-COUPLED RECEPTOR 157-RELATED"/>
    <property type="match status" value="1"/>
</dbReference>
<proteinExistence type="predicted"/>
<feature type="compositionally biased region" description="Polar residues" evidence="5">
    <location>
        <begin position="485"/>
        <end position="508"/>
    </location>
</feature>
<dbReference type="GO" id="GO:0004930">
    <property type="term" value="F:G protein-coupled receptor activity"/>
    <property type="evidence" value="ECO:0007669"/>
    <property type="project" value="TreeGrafter"/>
</dbReference>
<feature type="transmembrane region" description="Helical" evidence="6">
    <location>
        <begin position="257"/>
        <end position="279"/>
    </location>
</feature>
<dbReference type="PANTHER" id="PTHR23112:SF0">
    <property type="entry name" value="TRANSMEMBRANE PROTEIN 116"/>
    <property type="match status" value="1"/>
</dbReference>
<accession>A0AAD5HDJ3</accession>
<name>A0AAD5HDJ3_UMBRA</name>
<dbReference type="Gene3D" id="1.20.1070.10">
    <property type="entry name" value="Rhodopsin 7-helix transmembrane proteins"/>
    <property type="match status" value="1"/>
</dbReference>
<reference evidence="7" key="2">
    <citation type="journal article" date="2022" name="Proc. Natl. Acad. Sci. U.S.A.">
        <title>Diploid-dominant life cycles characterize the early evolution of Fungi.</title>
        <authorList>
            <person name="Amses K.R."/>
            <person name="Simmons D.R."/>
            <person name="Longcore J.E."/>
            <person name="Mondo S.J."/>
            <person name="Seto K."/>
            <person name="Jeronimo G.H."/>
            <person name="Bonds A.E."/>
            <person name="Quandt C.A."/>
            <person name="Davis W.J."/>
            <person name="Chang Y."/>
            <person name="Federici B.A."/>
            <person name="Kuo A."/>
            <person name="LaButti K."/>
            <person name="Pangilinan J."/>
            <person name="Andreopoulos W."/>
            <person name="Tritt A."/>
            <person name="Riley R."/>
            <person name="Hundley H."/>
            <person name="Johnson J."/>
            <person name="Lipzen A."/>
            <person name="Barry K."/>
            <person name="Lang B.F."/>
            <person name="Cuomo C.A."/>
            <person name="Buchler N.E."/>
            <person name="Grigoriev I.V."/>
            <person name="Spatafora J.W."/>
            <person name="Stajich J.E."/>
            <person name="James T.Y."/>
        </authorList>
    </citation>
    <scope>NUCLEOTIDE SEQUENCE</scope>
    <source>
        <strain evidence="7">AG</strain>
    </source>
</reference>
<dbReference type="AlphaFoldDB" id="A0AAD5HDJ3"/>
<reference evidence="7" key="1">
    <citation type="submission" date="2021-06" db="EMBL/GenBank/DDBJ databases">
        <authorList>
            <consortium name="DOE Joint Genome Institute"/>
            <person name="Mondo S.J."/>
            <person name="Amses K.R."/>
            <person name="Simmons D.R."/>
            <person name="Longcore J.E."/>
            <person name="Seto K."/>
            <person name="Alves G.H."/>
            <person name="Bonds A.E."/>
            <person name="Quandt C.A."/>
            <person name="Davis W.J."/>
            <person name="Chang Y."/>
            <person name="Letcher P.M."/>
            <person name="Powell M.J."/>
            <person name="Kuo A."/>
            <person name="Labutti K."/>
            <person name="Pangilinan J."/>
            <person name="Andreopoulos W."/>
            <person name="Tritt A."/>
            <person name="Riley R."/>
            <person name="Hundley H."/>
            <person name="Johnson J."/>
            <person name="Lipzen A."/>
            <person name="Barry K."/>
            <person name="Berbee M.L."/>
            <person name="Buchler N.E."/>
            <person name="Grigoriev I.V."/>
            <person name="Spatafora J.W."/>
            <person name="Stajich J.E."/>
            <person name="James T.Y."/>
        </authorList>
    </citation>
    <scope>NUCLEOTIDE SEQUENCE</scope>
    <source>
        <strain evidence="7">AG</strain>
    </source>
</reference>
<evidence type="ECO:0000256" key="5">
    <source>
        <dbReference type="SAM" id="MobiDB-lite"/>
    </source>
</evidence>
<evidence type="ECO:0000256" key="1">
    <source>
        <dbReference type="ARBA" id="ARBA00004141"/>
    </source>
</evidence>
<keyword evidence="4 6" id="KW-0472">Membrane</keyword>
<feature type="region of interest" description="Disordered" evidence="5">
    <location>
        <begin position="485"/>
        <end position="532"/>
    </location>
</feature>
<keyword evidence="8" id="KW-1185">Reference proteome</keyword>
<dbReference type="GeneID" id="75913789"/>
<evidence type="ECO:0000313" key="7">
    <source>
        <dbReference type="EMBL" id="KAI8580247.1"/>
    </source>
</evidence>
<dbReference type="GO" id="GO:0007189">
    <property type="term" value="P:adenylate cyclase-activating G protein-coupled receptor signaling pathway"/>
    <property type="evidence" value="ECO:0007669"/>
    <property type="project" value="TreeGrafter"/>
</dbReference>
<protein>
    <recommendedName>
        <fullName evidence="9">G-protein coupled receptors family 2 profile 2 domain-containing protein</fullName>
    </recommendedName>
</protein>
<evidence type="ECO:0000256" key="6">
    <source>
        <dbReference type="SAM" id="Phobius"/>
    </source>
</evidence>
<keyword evidence="3 6" id="KW-1133">Transmembrane helix</keyword>
<feature type="transmembrane region" description="Helical" evidence="6">
    <location>
        <begin position="140"/>
        <end position="159"/>
    </location>
</feature>
<evidence type="ECO:0000256" key="2">
    <source>
        <dbReference type="ARBA" id="ARBA00022692"/>
    </source>
</evidence>
<comment type="caution">
    <text evidence="7">The sequence shown here is derived from an EMBL/GenBank/DDBJ whole genome shotgun (WGS) entry which is preliminary data.</text>
</comment>
<dbReference type="RefSeq" id="XP_051445251.1">
    <property type="nucleotide sequence ID" value="XM_051588444.1"/>
</dbReference>
<feature type="transmembrane region" description="Helical" evidence="6">
    <location>
        <begin position="34"/>
        <end position="59"/>
    </location>
</feature>
<feature type="transmembrane region" description="Helical" evidence="6">
    <location>
        <begin position="71"/>
        <end position="91"/>
    </location>
</feature>
<feature type="transmembrane region" description="Helical" evidence="6">
    <location>
        <begin position="186"/>
        <end position="209"/>
    </location>
</feature>
<keyword evidence="2 6" id="KW-0812">Transmembrane</keyword>
<dbReference type="Proteomes" id="UP001206595">
    <property type="component" value="Unassembled WGS sequence"/>
</dbReference>
<comment type="subcellular location">
    <subcellularLocation>
        <location evidence="1">Membrane</location>
        <topology evidence="1">Multi-pass membrane protein</topology>
    </subcellularLocation>
</comment>
<dbReference type="GO" id="GO:0005886">
    <property type="term" value="C:plasma membrane"/>
    <property type="evidence" value="ECO:0007669"/>
    <property type="project" value="TreeGrafter"/>
</dbReference>
<evidence type="ECO:0000256" key="4">
    <source>
        <dbReference type="ARBA" id="ARBA00023136"/>
    </source>
</evidence>
<evidence type="ECO:0000256" key="3">
    <source>
        <dbReference type="ARBA" id="ARBA00022989"/>
    </source>
</evidence>
<organism evidence="7 8">
    <name type="scientific">Umbelopsis ramanniana AG</name>
    <dbReference type="NCBI Taxonomy" id="1314678"/>
    <lineage>
        <taxon>Eukaryota</taxon>
        <taxon>Fungi</taxon>
        <taxon>Fungi incertae sedis</taxon>
        <taxon>Mucoromycota</taxon>
        <taxon>Mucoromycotina</taxon>
        <taxon>Umbelopsidomycetes</taxon>
        <taxon>Umbelopsidales</taxon>
        <taxon>Umbelopsidaceae</taxon>
        <taxon>Umbelopsis</taxon>
    </lineage>
</organism>
<gene>
    <name evidence="7" type="ORF">K450DRAFT_237537</name>
</gene>
<evidence type="ECO:0008006" key="9">
    <source>
        <dbReference type="Google" id="ProtNLM"/>
    </source>
</evidence>
<feature type="transmembrane region" description="Helical" evidence="6">
    <location>
        <begin position="103"/>
        <end position="128"/>
    </location>
</feature>
<evidence type="ECO:0000313" key="8">
    <source>
        <dbReference type="Proteomes" id="UP001206595"/>
    </source>
</evidence>
<sequence length="532" mass="59446">MNEPSLSSQQIYKREDIPDLTFDSPWQNSVIKDLNIACNTISIVCGITVLAITAGLRIYDKKLVDRVSLRLNAAISATDVVNSMGLLIYTFSNSEGASCTFSAFLIIWLSNQYIFLTTAIAFNLQWLFLHKKALGNLEKWYFICPIGLALITAIIPLAAGKLGYDEAQTYCWYTPSYTAQTQDIEWATYIVLQLICLAYCLVVVVIVAVKLKNEQKELDRHLRMPWMGKEWANDRFHDDEARHRKAQQSINRVVRRILLYPLVPIITQTGFIVSEIWMYRNFRADFGLNVWGVTLKALPGFFNLIAFSLDPAVYNVAVTITNDLIDKYGDLPKHTATEGSSGNATRPFDPTATDISLFEVVGNGSQSQTTPVRPTGDQGNKLMRWIVRNWLQPSAGNRRNSLIQVSSSDQNDISFDGNVCESKHYPNECPTGSPIVVPPSPATCAEPDVPSWPRPLSQISQIDYPVAPVSSSESSAQRCSSVLSDYQYPSSSTPNQSISFPTTSTASNVDPHPPPRRRRRQTNAGREMYHAL</sequence>